<comment type="caution">
    <text evidence="3">The sequence shown here is derived from an EMBL/GenBank/DDBJ whole genome shotgun (WGS) entry which is preliminary data.</text>
</comment>
<dbReference type="Proteomes" id="UP000252479">
    <property type="component" value="Unassembled WGS sequence"/>
</dbReference>
<dbReference type="Pfam" id="PF00665">
    <property type="entry name" value="rve"/>
    <property type="match status" value="1"/>
</dbReference>
<name>A0A368LG65_9VIBR</name>
<dbReference type="OrthoDB" id="9810995at2"/>
<dbReference type="InterPro" id="IPR001584">
    <property type="entry name" value="Integrase_cat-core"/>
</dbReference>
<feature type="domain" description="Integrase catalytic" evidence="2">
    <location>
        <begin position="299"/>
        <end position="465"/>
    </location>
</feature>
<dbReference type="GeneID" id="303190647"/>
<evidence type="ECO:0000259" key="2">
    <source>
        <dbReference type="PROSITE" id="PS50994"/>
    </source>
</evidence>
<dbReference type="SUPFAM" id="SSF53098">
    <property type="entry name" value="Ribonuclease H-like"/>
    <property type="match status" value="1"/>
</dbReference>
<dbReference type="InterPro" id="IPR009057">
    <property type="entry name" value="Homeodomain-like_sf"/>
</dbReference>
<reference evidence="3" key="2">
    <citation type="submission" date="2018-07" db="EMBL/GenBank/DDBJ databases">
        <authorList>
            <person name="Quirk P.G."/>
            <person name="Krulwich T.A."/>
        </authorList>
    </citation>
    <scope>NUCLEOTIDE SEQUENCE</scope>
    <source>
        <strain evidence="3">JB196</strain>
    </source>
</reference>
<proteinExistence type="predicted"/>
<evidence type="ECO:0000313" key="3">
    <source>
        <dbReference type="EMBL" id="RCS68640.1"/>
    </source>
</evidence>
<dbReference type="PROSITE" id="PS50994">
    <property type="entry name" value="INTEGRASE"/>
    <property type="match status" value="1"/>
</dbReference>
<dbReference type="InterPro" id="IPR012337">
    <property type="entry name" value="RNaseH-like_sf"/>
</dbReference>
<dbReference type="InterPro" id="IPR048020">
    <property type="entry name" value="Transpos_IS3"/>
</dbReference>
<evidence type="ECO:0000256" key="1">
    <source>
        <dbReference type="SAM" id="Coils"/>
    </source>
</evidence>
<dbReference type="SUPFAM" id="SSF46689">
    <property type="entry name" value="Homeodomain-like"/>
    <property type="match status" value="1"/>
</dbReference>
<keyword evidence="1" id="KW-0175">Coiled coil</keyword>
<dbReference type="NCBIfam" id="NF033516">
    <property type="entry name" value="transpos_IS3"/>
    <property type="match status" value="1"/>
</dbReference>
<evidence type="ECO:0000313" key="6">
    <source>
        <dbReference type="Proteomes" id="UP000252479"/>
    </source>
</evidence>
<dbReference type="GO" id="GO:0003676">
    <property type="term" value="F:nucleic acid binding"/>
    <property type="evidence" value="ECO:0007669"/>
    <property type="project" value="InterPro"/>
</dbReference>
<dbReference type="EMBL" id="QPGL01000004">
    <property type="protein sequence ID" value="RCS68640.1"/>
    <property type="molecule type" value="Genomic_DNA"/>
</dbReference>
<dbReference type="RefSeq" id="WP_110957763.1">
    <property type="nucleotide sequence ID" value="NZ_AP018680.1"/>
</dbReference>
<dbReference type="PANTHER" id="PTHR46889">
    <property type="entry name" value="TRANSPOSASE INSF FOR INSERTION SEQUENCE IS3B-RELATED"/>
    <property type="match status" value="1"/>
</dbReference>
<dbReference type="InterPro" id="IPR050900">
    <property type="entry name" value="Transposase_IS3/IS150/IS904"/>
</dbReference>
<dbReference type="PANTHER" id="PTHR46889:SF4">
    <property type="entry name" value="TRANSPOSASE INSO FOR INSERTION SEQUENCE ELEMENT IS911B-RELATED"/>
    <property type="match status" value="1"/>
</dbReference>
<dbReference type="Gene3D" id="3.30.420.10">
    <property type="entry name" value="Ribonuclease H-like superfamily/Ribonuclease H"/>
    <property type="match status" value="1"/>
</dbReference>
<protein>
    <submittedName>
        <fullName evidence="3">IS3 family transposase</fullName>
    </submittedName>
</protein>
<sequence length="514" mass="57975">MKHYSAQSKESALQKMMPPNNIAIAQLSIEMGIGESTLYNWRKQAIDKGHLVPGDGKNAEQWSSANKFSVVLETASLNQAELAEYCRGKGLYVEQVSAWRNACIDANANVKEQEKAFSTETKKDKKQINQLEKELRRKDKALAETAALLVLRKKAKCDLGGSRGRMILDSARIQAVKLVNEAVSSGAPKFKACRELGISVRTYQRWTVDGNIKTDGRPISQRPEPKNKLSKAERDNILAIVNSDDFKSLPPSQIVPTLADEGIYLASESTYYRVLHEEKQQNARGRSQIKERKVPTTHCATGPNQVWCWDITWLPGPAKGLHFYLYLILDIFSRKIVGWEIHDDESAENASILIKKAHLKEGVKDNPLVLHSDNGSPMKGSSMLETLYSLGVVSSFNRPRVSNDNAYAESIFKTCKYRPDYPYKGFSTIDEARSWVLKFSHWYNFNHKHSGIKYVSPHQRHSGLAGDILANRKEVYQGAKDAHPERWSGNIRNWDLPKEVYLNPEQNSVKAESA</sequence>
<evidence type="ECO:0000313" key="4">
    <source>
        <dbReference type="EMBL" id="RCS69999.1"/>
    </source>
</evidence>
<dbReference type="InterPro" id="IPR036397">
    <property type="entry name" value="RNaseH_sf"/>
</dbReference>
<dbReference type="GO" id="GO:0015074">
    <property type="term" value="P:DNA integration"/>
    <property type="evidence" value="ECO:0007669"/>
    <property type="project" value="InterPro"/>
</dbReference>
<reference evidence="3 6" key="1">
    <citation type="journal article" date="2017" name="Elife">
        <title>Extensive horizontal gene transfer in cheese-associated bacteria.</title>
        <authorList>
            <person name="Bonham K.S."/>
            <person name="Wolfe B.E."/>
            <person name="Dutton R.J."/>
        </authorList>
    </citation>
    <scope>NUCLEOTIDE SEQUENCE [LARGE SCALE GENOMIC DNA]</scope>
    <source>
        <strain evidence="3 6">JB196</strain>
    </source>
</reference>
<evidence type="ECO:0000313" key="5">
    <source>
        <dbReference type="EMBL" id="RCS70449.1"/>
    </source>
</evidence>
<dbReference type="AlphaFoldDB" id="A0A368LG65"/>
<gene>
    <name evidence="4" type="ORF">CIK83_10980</name>
    <name evidence="5" type="ORF">CIK83_13520</name>
    <name evidence="3" type="ORF">CIK83_17130</name>
</gene>
<accession>A0A368LG65</accession>
<organism evidence="3 6">
    <name type="scientific">Vibrio casei</name>
    <dbReference type="NCBI Taxonomy" id="673372"/>
    <lineage>
        <taxon>Bacteria</taxon>
        <taxon>Pseudomonadati</taxon>
        <taxon>Pseudomonadota</taxon>
        <taxon>Gammaproteobacteria</taxon>
        <taxon>Vibrionales</taxon>
        <taxon>Vibrionaceae</taxon>
        <taxon>Vibrio</taxon>
    </lineage>
</organism>
<feature type="coiled-coil region" evidence="1">
    <location>
        <begin position="121"/>
        <end position="148"/>
    </location>
</feature>
<dbReference type="EMBL" id="QPGL01000002">
    <property type="protein sequence ID" value="RCS70449.1"/>
    <property type="molecule type" value="Genomic_DNA"/>
</dbReference>
<dbReference type="EMBL" id="QPGL01000002">
    <property type="protein sequence ID" value="RCS69999.1"/>
    <property type="molecule type" value="Genomic_DNA"/>
</dbReference>
<keyword evidence="6" id="KW-1185">Reference proteome</keyword>